<comment type="catalytic activity">
    <reaction evidence="6 7">
        <text>4 porphobilinogen + H2O = hydroxymethylbilane + 4 NH4(+)</text>
        <dbReference type="Rhea" id="RHEA:13185"/>
        <dbReference type="ChEBI" id="CHEBI:15377"/>
        <dbReference type="ChEBI" id="CHEBI:28938"/>
        <dbReference type="ChEBI" id="CHEBI:57845"/>
        <dbReference type="ChEBI" id="CHEBI:58126"/>
        <dbReference type="EC" id="2.5.1.61"/>
    </reaction>
</comment>
<gene>
    <name evidence="7" type="primary">hemC</name>
    <name evidence="10" type="ordered locus">Sterm_1022</name>
</gene>
<dbReference type="eggNOG" id="COG0181">
    <property type="taxonomic scope" value="Bacteria"/>
</dbReference>
<dbReference type="InterPro" id="IPR022419">
    <property type="entry name" value="Porphobilin_deaminase_cofac_BS"/>
</dbReference>
<dbReference type="FunFam" id="3.40.190.10:FF:000005">
    <property type="entry name" value="Porphobilinogen deaminase"/>
    <property type="match status" value="1"/>
</dbReference>
<feature type="modified residue" description="S-(dipyrrolylmethanemethyl)cysteine" evidence="7">
    <location>
        <position position="241"/>
    </location>
</feature>
<evidence type="ECO:0000313" key="11">
    <source>
        <dbReference type="Proteomes" id="UP000000845"/>
    </source>
</evidence>
<dbReference type="SUPFAM" id="SSF54782">
    <property type="entry name" value="Porphobilinogen deaminase (hydroxymethylbilane synthase), C-terminal domain"/>
    <property type="match status" value="1"/>
</dbReference>
<keyword evidence="5 7" id="KW-0627">Porphyrin biosynthesis</keyword>
<comment type="subunit">
    <text evidence="3 7">Monomer.</text>
</comment>
<organism evidence="10 11">
    <name type="scientific">Sebaldella termitidis (strain ATCC 33386 / NCTC 11300)</name>
    <dbReference type="NCBI Taxonomy" id="526218"/>
    <lineage>
        <taxon>Bacteria</taxon>
        <taxon>Fusobacteriati</taxon>
        <taxon>Fusobacteriota</taxon>
        <taxon>Fusobacteriia</taxon>
        <taxon>Fusobacteriales</taxon>
        <taxon>Leptotrichiaceae</taxon>
        <taxon>Sebaldella</taxon>
    </lineage>
</organism>
<dbReference type="AlphaFoldDB" id="D1AFK5"/>
<dbReference type="GO" id="GO:0005737">
    <property type="term" value="C:cytoplasm"/>
    <property type="evidence" value="ECO:0007669"/>
    <property type="project" value="UniProtKB-UniRule"/>
</dbReference>
<dbReference type="Gene3D" id="3.40.190.10">
    <property type="entry name" value="Periplasmic binding protein-like II"/>
    <property type="match status" value="2"/>
</dbReference>
<dbReference type="PRINTS" id="PR00151">
    <property type="entry name" value="PORPHBDMNASE"/>
</dbReference>
<dbReference type="Proteomes" id="UP000000845">
    <property type="component" value="Chromosome"/>
</dbReference>
<dbReference type="NCBIfam" id="TIGR00212">
    <property type="entry name" value="hemC"/>
    <property type="match status" value="1"/>
</dbReference>
<sequence length="297" mass="33062">MRKIVMGTRGSVLAVAQAETVKKMLIEKIPGLTVEIKKIVTSGDRDQTTNWGGDSSLKSMFVKEIERELLEGTIDFAVHSMKDMPQISPEGLINACFPIREDNRDVLVSKNNTVFSEMPSGSVIGTSSLRRKSAVTELYPEMEIKPIRGNIHTRLGKLDSGEYDGIILAAAGLIRTGLESRISEYIDPEKMPPAPAQGILCVQCRENNMEILEILKEIDDRETRIICEAEREFSRIFDGGCHTPMGCFAVIKEEEIFLKGMFCSGEKMYFGEAGGSIEKPKEAAQKLAEIIRRQINE</sequence>
<evidence type="ECO:0000256" key="7">
    <source>
        <dbReference type="HAMAP-Rule" id="MF_00260"/>
    </source>
</evidence>
<dbReference type="PANTHER" id="PTHR11557">
    <property type="entry name" value="PORPHOBILINOGEN DEAMINASE"/>
    <property type="match status" value="1"/>
</dbReference>
<reference evidence="10 11" key="2">
    <citation type="journal article" date="2010" name="Stand. Genomic Sci.">
        <title>Complete genome sequence of Sebaldella termitidis type strain (NCTC 11300).</title>
        <authorList>
            <person name="Harmon-Smith M."/>
            <person name="Celia L."/>
            <person name="Chertkov O."/>
            <person name="Lapidus A."/>
            <person name="Copeland A."/>
            <person name="Glavina Del Rio T."/>
            <person name="Nolan M."/>
            <person name="Lucas S."/>
            <person name="Tice H."/>
            <person name="Cheng J.F."/>
            <person name="Han C."/>
            <person name="Detter J.C."/>
            <person name="Bruce D."/>
            <person name="Goodwin L."/>
            <person name="Pitluck S."/>
            <person name="Pati A."/>
            <person name="Liolios K."/>
            <person name="Ivanova N."/>
            <person name="Mavromatis K."/>
            <person name="Mikhailova N."/>
            <person name="Chen A."/>
            <person name="Palaniappan K."/>
            <person name="Land M."/>
            <person name="Hauser L."/>
            <person name="Chang Y.J."/>
            <person name="Jeffries C.D."/>
            <person name="Brettin T."/>
            <person name="Goker M."/>
            <person name="Beck B."/>
            <person name="Bristow J."/>
            <person name="Eisen J.A."/>
            <person name="Markowitz V."/>
            <person name="Hugenholtz P."/>
            <person name="Kyrpides N.C."/>
            <person name="Klenk H.P."/>
            <person name="Chen F."/>
        </authorList>
    </citation>
    <scope>NUCLEOTIDE SEQUENCE [LARGE SCALE GENOMIC DNA]</scope>
    <source>
        <strain evidence="11">ATCC 33386 / NCTC 11300</strain>
    </source>
</reference>
<dbReference type="GO" id="GO:0004418">
    <property type="term" value="F:hydroxymethylbilane synthase activity"/>
    <property type="evidence" value="ECO:0007669"/>
    <property type="project" value="UniProtKB-UniRule"/>
</dbReference>
<dbReference type="KEGG" id="str:Sterm_1022"/>
<evidence type="ECO:0000256" key="6">
    <source>
        <dbReference type="ARBA" id="ARBA00048169"/>
    </source>
</evidence>
<protein>
    <recommendedName>
        <fullName evidence="7">Porphobilinogen deaminase</fullName>
        <shortName evidence="7">PBG</shortName>
        <ecNumber evidence="7">2.5.1.61</ecNumber>
    </recommendedName>
    <alternativeName>
        <fullName evidence="7">Hydroxymethylbilane synthase</fullName>
        <shortName evidence="7">HMBS</shortName>
    </alternativeName>
    <alternativeName>
        <fullName evidence="7">Pre-uroporphyrinogen synthase</fullName>
    </alternativeName>
</protein>
<dbReference type="PANTHER" id="PTHR11557:SF0">
    <property type="entry name" value="PORPHOBILINOGEN DEAMINASE"/>
    <property type="match status" value="1"/>
</dbReference>
<keyword evidence="11" id="KW-1185">Reference proteome</keyword>
<dbReference type="Pfam" id="PF01379">
    <property type="entry name" value="Porphobil_deam"/>
    <property type="match status" value="1"/>
</dbReference>
<dbReference type="PIRSF" id="PIRSF001438">
    <property type="entry name" value="4pyrrol_synth_OHMeBilane_synth"/>
    <property type="match status" value="1"/>
</dbReference>
<comment type="pathway">
    <text evidence="7">Porphyrin-containing compound metabolism; protoporphyrin-IX biosynthesis; coproporphyrinogen-III from 5-aminolevulinate: step 2/4.</text>
</comment>
<comment type="similarity">
    <text evidence="2 7">Belongs to the HMBS family.</text>
</comment>
<dbReference type="EMBL" id="CP001739">
    <property type="protein sequence ID" value="ACZ07890.1"/>
    <property type="molecule type" value="Genomic_DNA"/>
</dbReference>
<feature type="domain" description="Porphobilinogen deaminase N-terminal" evidence="8">
    <location>
        <begin position="4"/>
        <end position="212"/>
    </location>
</feature>
<dbReference type="GO" id="GO:0006782">
    <property type="term" value="P:protoporphyrinogen IX biosynthetic process"/>
    <property type="evidence" value="ECO:0007669"/>
    <property type="project" value="UniProtKB-UniRule"/>
</dbReference>
<dbReference type="STRING" id="526218.Sterm_1022"/>
<evidence type="ECO:0000259" key="9">
    <source>
        <dbReference type="Pfam" id="PF03900"/>
    </source>
</evidence>
<evidence type="ECO:0000313" key="10">
    <source>
        <dbReference type="EMBL" id="ACZ07890.1"/>
    </source>
</evidence>
<evidence type="ECO:0000256" key="4">
    <source>
        <dbReference type="ARBA" id="ARBA00022679"/>
    </source>
</evidence>
<dbReference type="InterPro" id="IPR000860">
    <property type="entry name" value="HemC"/>
</dbReference>
<proteinExistence type="inferred from homology"/>
<keyword evidence="4 7" id="KW-0808">Transferase</keyword>
<dbReference type="InterPro" id="IPR036803">
    <property type="entry name" value="Porphobilinogen_deaminase_C_sf"/>
</dbReference>
<evidence type="ECO:0000256" key="2">
    <source>
        <dbReference type="ARBA" id="ARBA00005638"/>
    </source>
</evidence>
<dbReference type="InterPro" id="IPR022418">
    <property type="entry name" value="Porphobilinogen_deaminase_C"/>
</dbReference>
<accession>D1AFK5</accession>
<name>D1AFK5_SEBTE</name>
<dbReference type="SUPFAM" id="SSF53850">
    <property type="entry name" value="Periplasmic binding protein-like II"/>
    <property type="match status" value="1"/>
</dbReference>
<dbReference type="Gene3D" id="3.30.160.40">
    <property type="entry name" value="Porphobilinogen deaminase, C-terminal domain"/>
    <property type="match status" value="1"/>
</dbReference>
<dbReference type="InterPro" id="IPR022417">
    <property type="entry name" value="Porphobilin_deaminase_N"/>
</dbReference>
<evidence type="ECO:0000256" key="5">
    <source>
        <dbReference type="ARBA" id="ARBA00023244"/>
    </source>
</evidence>
<dbReference type="Pfam" id="PF03900">
    <property type="entry name" value="Porphobil_deamC"/>
    <property type="match status" value="1"/>
</dbReference>
<feature type="domain" description="Porphobilinogen deaminase C-terminal" evidence="9">
    <location>
        <begin position="226"/>
        <end position="290"/>
    </location>
</feature>
<comment type="function">
    <text evidence="1 7">Tetrapolymerization of the monopyrrole PBG into the hydroxymethylbilane pre-uroporphyrinogen in several discrete steps.</text>
</comment>
<reference evidence="11" key="1">
    <citation type="submission" date="2009-09" db="EMBL/GenBank/DDBJ databases">
        <title>The complete chromosome of Sebaldella termitidis ATCC 33386.</title>
        <authorList>
            <consortium name="US DOE Joint Genome Institute (JGI-PGF)"/>
            <person name="Lucas S."/>
            <person name="Copeland A."/>
            <person name="Lapidus A."/>
            <person name="Glavina del Rio T."/>
            <person name="Dalin E."/>
            <person name="Tice H."/>
            <person name="Bruce D."/>
            <person name="Goodwin L."/>
            <person name="Pitluck S."/>
            <person name="Kyrpides N."/>
            <person name="Mavromatis K."/>
            <person name="Ivanova N."/>
            <person name="Mikhailova N."/>
            <person name="Sims D."/>
            <person name="Meincke L."/>
            <person name="Brettin T."/>
            <person name="Detter J.C."/>
            <person name="Han C."/>
            <person name="Larimer F."/>
            <person name="Land M."/>
            <person name="Hauser L."/>
            <person name="Markowitz V."/>
            <person name="Cheng J.F."/>
            <person name="Hugenholtz P."/>
            <person name="Woyke T."/>
            <person name="Wu D."/>
            <person name="Eisen J.A."/>
        </authorList>
    </citation>
    <scope>NUCLEOTIDE SEQUENCE [LARGE SCALE GENOMIC DNA]</scope>
    <source>
        <strain evidence="11">ATCC 33386 / NCTC 11300</strain>
    </source>
</reference>
<evidence type="ECO:0000256" key="1">
    <source>
        <dbReference type="ARBA" id="ARBA00002869"/>
    </source>
</evidence>
<comment type="cofactor">
    <cofactor evidence="7">
        <name>dipyrromethane</name>
        <dbReference type="ChEBI" id="CHEBI:60342"/>
    </cofactor>
    <text evidence="7">Binds 1 dipyrromethane group covalently.</text>
</comment>
<dbReference type="RefSeq" id="WP_012860486.1">
    <property type="nucleotide sequence ID" value="NC_013517.1"/>
</dbReference>
<dbReference type="HAMAP" id="MF_00260">
    <property type="entry name" value="Porphobil_deam"/>
    <property type="match status" value="1"/>
</dbReference>
<evidence type="ECO:0000256" key="3">
    <source>
        <dbReference type="ARBA" id="ARBA00011245"/>
    </source>
</evidence>
<comment type="miscellaneous">
    <text evidence="7">The porphobilinogen subunits are added to the dipyrromethane group.</text>
</comment>
<dbReference type="PROSITE" id="PS00533">
    <property type="entry name" value="PORPHOBILINOGEN_DEAM"/>
    <property type="match status" value="1"/>
</dbReference>
<evidence type="ECO:0000259" key="8">
    <source>
        <dbReference type="Pfam" id="PF01379"/>
    </source>
</evidence>
<dbReference type="EC" id="2.5.1.61" evidence="7"/>
<dbReference type="UniPathway" id="UPA00251">
    <property type="reaction ID" value="UER00319"/>
</dbReference>
<dbReference type="HOGENOM" id="CLU_019704_0_2_0"/>